<name>A0AAD1UCB4_EUPCR</name>
<proteinExistence type="predicted"/>
<accession>A0AAD1UCB4</accession>
<comment type="caution">
    <text evidence="2">The sequence shown here is derived from an EMBL/GenBank/DDBJ whole genome shotgun (WGS) entry which is preliminary data.</text>
</comment>
<dbReference type="EMBL" id="CAMPGE010003966">
    <property type="protein sequence ID" value="CAI2362809.1"/>
    <property type="molecule type" value="Genomic_DNA"/>
</dbReference>
<feature type="region of interest" description="Disordered" evidence="1">
    <location>
        <begin position="1"/>
        <end position="21"/>
    </location>
</feature>
<evidence type="ECO:0000256" key="1">
    <source>
        <dbReference type="SAM" id="MobiDB-lite"/>
    </source>
</evidence>
<protein>
    <submittedName>
        <fullName evidence="2">Uncharacterized protein</fullName>
    </submittedName>
</protein>
<evidence type="ECO:0000313" key="2">
    <source>
        <dbReference type="EMBL" id="CAI2362809.1"/>
    </source>
</evidence>
<sequence>MKSQHTFEVKNAYNGTNEEEPGLLIYRNTFKGNSSRPFTSIESGDDPDSETSRFEKYKNSFQNTKIRNLSQSGNMNKTLTNVKHFLGNKTIFINETQEGTEENYYLQSKRKTVLETINKHHNIIKDLLNKSQIKKFKFKRNRNKNAYNDLMKSEDFNAENYQTSDCGKSIEPSGQDFKQEEVEPFQTVQTALQKRKNCIIFKPRPKLSHLQNKRSHSINYSHQVPYLHSKISNAKRIFQKRLPKRGSSLNKSFKKVGLSNLFIKNKEAVLHHRKAPSLTKKWDNIVLMSEISQSYVNIDLFNSSLTSMRGQNQNKKHRCASKVCSRNMPNKRNIPIKEIQANNNYKQLSKSLRRESRMVGPSDEIAETYFPDSSNFQIDQNSREACSINRSIQKVDTYESLNVEQVKDHQQTDSNHSFF</sequence>
<organism evidence="2 3">
    <name type="scientific">Euplotes crassus</name>
    <dbReference type="NCBI Taxonomy" id="5936"/>
    <lineage>
        <taxon>Eukaryota</taxon>
        <taxon>Sar</taxon>
        <taxon>Alveolata</taxon>
        <taxon>Ciliophora</taxon>
        <taxon>Intramacronucleata</taxon>
        <taxon>Spirotrichea</taxon>
        <taxon>Hypotrichia</taxon>
        <taxon>Euplotida</taxon>
        <taxon>Euplotidae</taxon>
        <taxon>Moneuplotes</taxon>
    </lineage>
</organism>
<evidence type="ECO:0000313" key="3">
    <source>
        <dbReference type="Proteomes" id="UP001295684"/>
    </source>
</evidence>
<gene>
    <name evidence="2" type="ORF">ECRASSUSDP1_LOCUS4137</name>
</gene>
<dbReference type="Proteomes" id="UP001295684">
    <property type="component" value="Unassembled WGS sequence"/>
</dbReference>
<reference evidence="2" key="1">
    <citation type="submission" date="2023-07" db="EMBL/GenBank/DDBJ databases">
        <authorList>
            <consortium name="AG Swart"/>
            <person name="Singh M."/>
            <person name="Singh A."/>
            <person name="Seah K."/>
            <person name="Emmerich C."/>
        </authorList>
    </citation>
    <scope>NUCLEOTIDE SEQUENCE</scope>
    <source>
        <strain evidence="2">DP1</strain>
    </source>
</reference>
<keyword evidence="3" id="KW-1185">Reference proteome</keyword>
<dbReference type="AlphaFoldDB" id="A0AAD1UCB4"/>